<dbReference type="PROSITE" id="PS51007">
    <property type="entry name" value="CYTC"/>
    <property type="match status" value="4"/>
</dbReference>
<protein>
    <submittedName>
        <fullName evidence="8">PA14 domain protein</fullName>
    </submittedName>
</protein>
<dbReference type="PANTHER" id="PTHR33546:SF1">
    <property type="entry name" value="LARGE, MULTIFUNCTIONAL SECRETED PROTEIN"/>
    <property type="match status" value="1"/>
</dbReference>
<evidence type="ECO:0000256" key="4">
    <source>
        <dbReference type="PROSITE-ProRule" id="PRU00433"/>
    </source>
</evidence>
<dbReference type="KEGG" id="psl:Psta_3883"/>
<dbReference type="eggNOG" id="COG2010">
    <property type="taxonomic scope" value="Bacteria"/>
</dbReference>
<dbReference type="InterPro" id="IPR011658">
    <property type="entry name" value="PA14_dom"/>
</dbReference>
<feature type="domain" description="Cytochrome c" evidence="6">
    <location>
        <begin position="383"/>
        <end position="480"/>
    </location>
</feature>
<keyword evidence="1 4" id="KW-0349">Heme</keyword>
<dbReference type="SUPFAM" id="SSF56988">
    <property type="entry name" value="Anthrax protective antigen"/>
    <property type="match status" value="1"/>
</dbReference>
<evidence type="ECO:0000256" key="1">
    <source>
        <dbReference type="ARBA" id="ARBA00022617"/>
    </source>
</evidence>
<evidence type="ECO:0000256" key="2">
    <source>
        <dbReference type="ARBA" id="ARBA00022723"/>
    </source>
</evidence>
<reference evidence="8 9" key="1">
    <citation type="journal article" date="2009" name="Stand. Genomic Sci.">
        <title>Complete genome sequence of Pirellula staleyi type strain (ATCC 27377).</title>
        <authorList>
            <person name="Clum A."/>
            <person name="Tindall B.J."/>
            <person name="Sikorski J."/>
            <person name="Ivanova N."/>
            <person name="Mavrommatis K."/>
            <person name="Lucas S."/>
            <person name="Glavina del Rio T."/>
            <person name="Nolan M."/>
            <person name="Chen F."/>
            <person name="Tice H."/>
            <person name="Pitluck S."/>
            <person name="Cheng J.F."/>
            <person name="Chertkov O."/>
            <person name="Brettin T."/>
            <person name="Han C."/>
            <person name="Detter J.C."/>
            <person name="Kuske C."/>
            <person name="Bruce D."/>
            <person name="Goodwin L."/>
            <person name="Ovchinikova G."/>
            <person name="Pati A."/>
            <person name="Mikhailova N."/>
            <person name="Chen A."/>
            <person name="Palaniappan K."/>
            <person name="Land M."/>
            <person name="Hauser L."/>
            <person name="Chang Y.J."/>
            <person name="Jeffries C.D."/>
            <person name="Chain P."/>
            <person name="Rohde M."/>
            <person name="Goker M."/>
            <person name="Bristow J."/>
            <person name="Eisen J.A."/>
            <person name="Markowitz V."/>
            <person name="Hugenholtz P."/>
            <person name="Kyrpides N.C."/>
            <person name="Klenk H.P."/>
            <person name="Lapidus A."/>
        </authorList>
    </citation>
    <scope>NUCLEOTIDE SEQUENCE [LARGE SCALE GENOMIC DNA]</scope>
    <source>
        <strain evidence="9">ATCC 27377 / DSM 6068 / ICPB 4128</strain>
    </source>
</reference>
<accession>D2R153</accession>
<dbReference type="Gene3D" id="1.10.760.10">
    <property type="entry name" value="Cytochrome c-like domain"/>
    <property type="match status" value="5"/>
</dbReference>
<dbReference type="GO" id="GO:0009055">
    <property type="term" value="F:electron transfer activity"/>
    <property type="evidence" value="ECO:0007669"/>
    <property type="project" value="InterPro"/>
</dbReference>
<feature type="domain" description="PA14" evidence="7">
    <location>
        <begin position="225"/>
        <end position="361"/>
    </location>
</feature>
<dbReference type="OrthoDB" id="9804649at2"/>
<proteinExistence type="predicted"/>
<keyword evidence="9" id="KW-1185">Reference proteome</keyword>
<evidence type="ECO:0000313" key="9">
    <source>
        <dbReference type="Proteomes" id="UP000001887"/>
    </source>
</evidence>
<dbReference type="SUPFAM" id="SSF46626">
    <property type="entry name" value="Cytochrome c"/>
    <property type="match status" value="4"/>
</dbReference>
<dbReference type="Pfam" id="PF07691">
    <property type="entry name" value="PA14"/>
    <property type="match status" value="1"/>
</dbReference>
<organism evidence="8 9">
    <name type="scientific">Pirellula staleyi (strain ATCC 27377 / DSM 6068 / ICPB 4128)</name>
    <name type="common">Pirella staleyi</name>
    <dbReference type="NCBI Taxonomy" id="530564"/>
    <lineage>
        <taxon>Bacteria</taxon>
        <taxon>Pseudomonadati</taxon>
        <taxon>Planctomycetota</taxon>
        <taxon>Planctomycetia</taxon>
        <taxon>Pirellulales</taxon>
        <taxon>Pirellulaceae</taxon>
        <taxon>Pirellula</taxon>
    </lineage>
</organism>
<dbReference type="InterPro" id="IPR036909">
    <property type="entry name" value="Cyt_c-like_dom_sf"/>
</dbReference>
<dbReference type="SMART" id="SM00758">
    <property type="entry name" value="PA14"/>
    <property type="match status" value="1"/>
</dbReference>
<dbReference type="GO" id="GO:0020037">
    <property type="term" value="F:heme binding"/>
    <property type="evidence" value="ECO:0007669"/>
    <property type="project" value="InterPro"/>
</dbReference>
<evidence type="ECO:0000256" key="3">
    <source>
        <dbReference type="ARBA" id="ARBA00023004"/>
    </source>
</evidence>
<dbReference type="STRING" id="530564.Psta_3883"/>
<dbReference type="Gene3D" id="3.90.182.10">
    <property type="entry name" value="Toxin - Anthrax Protective Antigen,domain 1"/>
    <property type="match status" value="1"/>
</dbReference>
<keyword evidence="5" id="KW-0732">Signal</keyword>
<gene>
    <name evidence="8" type="ordered locus">Psta_3883</name>
</gene>
<dbReference type="AlphaFoldDB" id="D2R153"/>
<feature type="chain" id="PRO_5003035356" evidence="5">
    <location>
        <begin position="23"/>
        <end position="911"/>
    </location>
</feature>
<dbReference type="PROSITE" id="PS51820">
    <property type="entry name" value="PA14"/>
    <property type="match status" value="1"/>
</dbReference>
<feature type="domain" description="Cytochrome c" evidence="6">
    <location>
        <begin position="142"/>
        <end position="224"/>
    </location>
</feature>
<feature type="signal peptide" evidence="5">
    <location>
        <begin position="1"/>
        <end position="22"/>
    </location>
</feature>
<name>D2R153_PIRSD</name>
<evidence type="ECO:0000313" key="8">
    <source>
        <dbReference type="EMBL" id="ADB18538.1"/>
    </source>
</evidence>
<dbReference type="InterPro" id="IPR037524">
    <property type="entry name" value="PA14/GLEYA"/>
</dbReference>
<evidence type="ECO:0000256" key="5">
    <source>
        <dbReference type="SAM" id="SignalP"/>
    </source>
</evidence>
<dbReference type="HOGENOM" id="CLU_007663_0_0_0"/>
<evidence type="ECO:0000259" key="6">
    <source>
        <dbReference type="PROSITE" id="PS51007"/>
    </source>
</evidence>
<dbReference type="InterPro" id="IPR009056">
    <property type="entry name" value="Cyt_c-like_dom"/>
</dbReference>
<dbReference type="EMBL" id="CP001848">
    <property type="protein sequence ID" value="ADB18538.1"/>
    <property type="molecule type" value="Genomic_DNA"/>
</dbReference>
<feature type="domain" description="Cytochrome c" evidence="6">
    <location>
        <begin position="582"/>
        <end position="679"/>
    </location>
</feature>
<dbReference type="GO" id="GO:0046872">
    <property type="term" value="F:metal ion binding"/>
    <property type="evidence" value="ECO:0007669"/>
    <property type="project" value="UniProtKB-KW"/>
</dbReference>
<dbReference type="Proteomes" id="UP000001887">
    <property type="component" value="Chromosome"/>
</dbReference>
<evidence type="ECO:0000259" key="7">
    <source>
        <dbReference type="PROSITE" id="PS51820"/>
    </source>
</evidence>
<keyword evidence="3 4" id="KW-0408">Iron</keyword>
<dbReference type="PANTHER" id="PTHR33546">
    <property type="entry name" value="LARGE, MULTIFUNCTIONAL SECRETED PROTEIN-RELATED"/>
    <property type="match status" value="1"/>
</dbReference>
<sequence length="911" mass="98504" precursor="true">MRRGFSFLFLSMMLAWAPLVVAQEAPPRVIGYERFHASGDQALRGGQLLLGELNCTSCHAADAALASAVQKKPAPILDSVGNRVKMQYLMKFLADPQTVKPGTTMPGVLHTLPDAERAAAAEAIVHFLATTGTTQETSPLRQAAMRGEKIYHEVGCLACHDSRKEGAVALPTSIPLGTPSRKYTLAGLTEFLSDPLKVRPGGRMPHLLNGTDARDVASYLLNDLPLASGLQFAYYEGTWDKLPDFSKLTPKSTGDASVIDVSVVKAKENFALRFDGLLQIPADGNYLFLIGSDDGSRLSIDGKVLIDNDGVHPFSQKRKPLKLKAGLIPFVVEYFEAAGEEQLQVLVEREGHPQQSLSDFVAIPAPKPAAGSETPAEFVVKPELAAKGRELFASVGCANCHQLKIGGEAVAAKATAPALSALKGEGGCLESSRGKTPYYALGAVQRTSLVEAIKAAKQPAAEQPKEELISAQMARFNCYACHARGEIGGIEQARNPHFLSDMPEMGDEGRIPPALTGVGAKLQPEWLKTVFAEGAKDRPYMFTRMPRFGLENVGTLIDQLAEVDLAKAKAAPKVDVDLADKKLKAAGRRLVGSQGYSCVKCHTFADKKATGIQALSMTTMTKRLRPEWFHNYLLNPQEFRPGTRMPAAWPGGVSQLPSILEGNSDKQIMSIYAYLTDGDQATLPIGLVTGKMELIAFDEAVMYRNFIEGAGSRAIGVGYAEKLNLAFDANNVRMAMFWQGSFIDAARHWTGRGVGYEPPLGDNVLKFPEGIAFAKLAAADTAWPGESAEQAGYRFLGYRLGELRKPTFRYAMGDVVISDYVNPVADSDAVYFSRQFTLEAPGAVEGLYYRAIVASKIEAKEGGTYLIDDKWTTKITSAGKPVIRSSGGKSELLVPVVIENGKAQITQTYDW</sequence>
<keyword evidence="2 4" id="KW-0479">Metal-binding</keyword>
<feature type="domain" description="Cytochrome c" evidence="6">
    <location>
        <begin position="40"/>
        <end position="132"/>
    </location>
</feature>